<evidence type="ECO:0000313" key="4">
    <source>
        <dbReference type="Proteomes" id="UP000739538"/>
    </source>
</evidence>
<dbReference type="SUPFAM" id="SSF49452">
    <property type="entry name" value="Starch-binding domain-like"/>
    <property type="match status" value="2"/>
</dbReference>
<dbReference type="EMBL" id="JAGQHS010000217">
    <property type="protein sequence ID" value="MCA9758828.1"/>
    <property type="molecule type" value="Genomic_DNA"/>
</dbReference>
<keyword evidence="1" id="KW-0732">Signal</keyword>
<organism evidence="3 4">
    <name type="scientific">Eiseniibacteriota bacterium</name>
    <dbReference type="NCBI Taxonomy" id="2212470"/>
    <lineage>
        <taxon>Bacteria</taxon>
        <taxon>Candidatus Eiseniibacteriota</taxon>
    </lineage>
</organism>
<feature type="signal peptide" evidence="1">
    <location>
        <begin position="1"/>
        <end position="23"/>
    </location>
</feature>
<name>A0A956SHU9_UNCEI</name>
<feature type="chain" id="PRO_5037697273" description="CBM20 domain-containing protein" evidence="1">
    <location>
        <begin position="24"/>
        <end position="382"/>
    </location>
</feature>
<gene>
    <name evidence="3" type="ORF">KDA27_23745</name>
</gene>
<protein>
    <recommendedName>
        <fullName evidence="2">CBM20 domain-containing protein</fullName>
    </recommendedName>
</protein>
<reference evidence="3" key="2">
    <citation type="journal article" date="2021" name="Microbiome">
        <title>Successional dynamics and alternative stable states in a saline activated sludge microbial community over 9 years.</title>
        <authorList>
            <person name="Wang Y."/>
            <person name="Ye J."/>
            <person name="Ju F."/>
            <person name="Liu L."/>
            <person name="Boyd J.A."/>
            <person name="Deng Y."/>
            <person name="Parks D.H."/>
            <person name="Jiang X."/>
            <person name="Yin X."/>
            <person name="Woodcroft B.J."/>
            <person name="Tyson G.W."/>
            <person name="Hugenholtz P."/>
            <person name="Polz M.F."/>
            <person name="Zhang T."/>
        </authorList>
    </citation>
    <scope>NUCLEOTIDE SEQUENCE</scope>
    <source>
        <strain evidence="3">HKST-UBA02</strain>
    </source>
</reference>
<dbReference type="GO" id="GO:2001070">
    <property type="term" value="F:starch binding"/>
    <property type="evidence" value="ECO:0007669"/>
    <property type="project" value="InterPro"/>
</dbReference>
<dbReference type="AlphaFoldDB" id="A0A956SHU9"/>
<sequence length="382" mass="41272">MKSLIRAGFALAATVAMVGTASAAIDWAGNVYPNHGASILPTGDQAVYAQVYKSGVTDPGGQGADLSAVLKYTSDTHGSFEIPMNYLGDVGNNDEYTANIPQMHILGSTYIDVNVVFTDASDGTEYSDTYDQNGNPPPQRYDVVDVLPNDVDVKFTMCMSGTETTGLPCVIGSAGEIGSWGTGVTMNQIDTELYEVTVTFLAGGNPSFEYKYKKDDCQTWEGTNNRAVTLPTDGTNLVELEVDSWEFLPIGCGLGNVLDEDREVCFQLCLNGIDYTGTPCVIGSVAELGNWADGVPMVDLGNGLYEACIVFLAGSPYPINVEYKYKKDDCETWEGTANRAFTIDNSSPLSQTFENTWEDQELDCSPTPVIEKTWGSIKGIYR</sequence>
<feature type="domain" description="CBM20" evidence="2">
    <location>
        <begin position="256"/>
        <end position="359"/>
    </location>
</feature>
<dbReference type="InterPro" id="IPR013784">
    <property type="entry name" value="Carb-bd-like_fold"/>
</dbReference>
<dbReference type="SMART" id="SM01065">
    <property type="entry name" value="CBM_2"/>
    <property type="match status" value="2"/>
</dbReference>
<reference evidence="3" key="1">
    <citation type="submission" date="2020-04" db="EMBL/GenBank/DDBJ databases">
        <authorList>
            <person name="Zhang T."/>
        </authorList>
    </citation>
    <scope>NUCLEOTIDE SEQUENCE</scope>
    <source>
        <strain evidence="3">HKST-UBA02</strain>
    </source>
</reference>
<dbReference type="InterPro" id="IPR013783">
    <property type="entry name" value="Ig-like_fold"/>
</dbReference>
<dbReference type="Gene3D" id="2.60.40.10">
    <property type="entry name" value="Immunoglobulins"/>
    <property type="match status" value="2"/>
</dbReference>
<comment type="caution">
    <text evidence="3">The sequence shown here is derived from an EMBL/GenBank/DDBJ whole genome shotgun (WGS) entry which is preliminary data.</text>
</comment>
<evidence type="ECO:0000259" key="2">
    <source>
        <dbReference type="PROSITE" id="PS51166"/>
    </source>
</evidence>
<dbReference type="PROSITE" id="PS51166">
    <property type="entry name" value="CBM20"/>
    <property type="match status" value="2"/>
</dbReference>
<feature type="domain" description="CBM20" evidence="2">
    <location>
        <begin position="145"/>
        <end position="247"/>
    </location>
</feature>
<dbReference type="InterPro" id="IPR002044">
    <property type="entry name" value="CBM20"/>
</dbReference>
<proteinExistence type="predicted"/>
<dbReference type="Pfam" id="PF00686">
    <property type="entry name" value="CBM_20"/>
    <property type="match status" value="1"/>
</dbReference>
<accession>A0A956SHU9</accession>
<evidence type="ECO:0000313" key="3">
    <source>
        <dbReference type="EMBL" id="MCA9758828.1"/>
    </source>
</evidence>
<evidence type="ECO:0000256" key="1">
    <source>
        <dbReference type="SAM" id="SignalP"/>
    </source>
</evidence>
<dbReference type="Proteomes" id="UP000739538">
    <property type="component" value="Unassembled WGS sequence"/>
</dbReference>